<sequence length="64" mass="7044">MEYSKRQRTFHSISMDGARTPGLDLQIHANVPNFSTLLIPIKKALNSTGFLTFSKGIPKPNSLG</sequence>
<organism evidence="1 2">
    <name type="scientific">Malus baccata</name>
    <name type="common">Siberian crab apple</name>
    <name type="synonym">Pyrus baccata</name>
    <dbReference type="NCBI Taxonomy" id="106549"/>
    <lineage>
        <taxon>Eukaryota</taxon>
        <taxon>Viridiplantae</taxon>
        <taxon>Streptophyta</taxon>
        <taxon>Embryophyta</taxon>
        <taxon>Tracheophyta</taxon>
        <taxon>Spermatophyta</taxon>
        <taxon>Magnoliopsida</taxon>
        <taxon>eudicotyledons</taxon>
        <taxon>Gunneridae</taxon>
        <taxon>Pentapetalae</taxon>
        <taxon>rosids</taxon>
        <taxon>fabids</taxon>
        <taxon>Rosales</taxon>
        <taxon>Rosaceae</taxon>
        <taxon>Amygdaloideae</taxon>
        <taxon>Maleae</taxon>
        <taxon>Malus</taxon>
    </lineage>
</organism>
<evidence type="ECO:0000313" key="2">
    <source>
        <dbReference type="Proteomes" id="UP000315295"/>
    </source>
</evidence>
<dbReference type="EMBL" id="VIEB01000454">
    <property type="protein sequence ID" value="TQD90356.1"/>
    <property type="molecule type" value="Genomic_DNA"/>
</dbReference>
<proteinExistence type="predicted"/>
<gene>
    <name evidence="1" type="ORF">C1H46_024091</name>
</gene>
<name>A0A540LVB7_MALBA</name>
<comment type="caution">
    <text evidence="1">The sequence shown here is derived from an EMBL/GenBank/DDBJ whole genome shotgun (WGS) entry which is preliminary data.</text>
</comment>
<keyword evidence="2" id="KW-1185">Reference proteome</keyword>
<dbReference type="AlphaFoldDB" id="A0A540LVB7"/>
<evidence type="ECO:0000313" key="1">
    <source>
        <dbReference type="EMBL" id="TQD90356.1"/>
    </source>
</evidence>
<accession>A0A540LVB7</accession>
<protein>
    <submittedName>
        <fullName evidence="1">Uncharacterized protein</fullName>
    </submittedName>
</protein>
<dbReference type="Proteomes" id="UP000315295">
    <property type="component" value="Unassembled WGS sequence"/>
</dbReference>
<reference evidence="1 2" key="1">
    <citation type="journal article" date="2019" name="G3 (Bethesda)">
        <title>Sequencing of a Wild Apple (Malus baccata) Genome Unravels the Differences Between Cultivated and Wild Apple Species Regarding Disease Resistance and Cold Tolerance.</title>
        <authorList>
            <person name="Chen X."/>
        </authorList>
    </citation>
    <scope>NUCLEOTIDE SEQUENCE [LARGE SCALE GENOMIC DNA]</scope>
    <source>
        <strain evidence="2">cv. Shandingzi</strain>
        <tissue evidence="1">Leaves</tissue>
    </source>
</reference>